<accession>A0ABQ8FQY9</accession>
<evidence type="ECO:0008006" key="5">
    <source>
        <dbReference type="Google" id="ProtNLM"/>
    </source>
</evidence>
<evidence type="ECO:0000313" key="3">
    <source>
        <dbReference type="EMBL" id="KAH7014033.1"/>
    </source>
</evidence>
<keyword evidence="2" id="KW-1133">Transmembrane helix</keyword>
<keyword evidence="2" id="KW-0812">Transmembrane</keyword>
<feature type="transmembrane region" description="Helical" evidence="2">
    <location>
        <begin position="68"/>
        <end position="86"/>
    </location>
</feature>
<name>A0ABQ8FQY9_9PEZI</name>
<reference evidence="3 4" key="1">
    <citation type="journal article" date="2021" name="Nat. Commun.">
        <title>Genetic determinants of endophytism in the Arabidopsis root mycobiome.</title>
        <authorList>
            <person name="Mesny F."/>
            <person name="Miyauchi S."/>
            <person name="Thiergart T."/>
            <person name="Pickel B."/>
            <person name="Atanasova L."/>
            <person name="Karlsson M."/>
            <person name="Huettel B."/>
            <person name="Barry K.W."/>
            <person name="Haridas S."/>
            <person name="Chen C."/>
            <person name="Bauer D."/>
            <person name="Andreopoulos W."/>
            <person name="Pangilinan J."/>
            <person name="LaButti K."/>
            <person name="Riley R."/>
            <person name="Lipzen A."/>
            <person name="Clum A."/>
            <person name="Drula E."/>
            <person name="Henrissat B."/>
            <person name="Kohler A."/>
            <person name="Grigoriev I.V."/>
            <person name="Martin F.M."/>
            <person name="Hacquard S."/>
        </authorList>
    </citation>
    <scope>NUCLEOTIDE SEQUENCE [LARGE SCALE GENOMIC DNA]</scope>
    <source>
        <strain evidence="3 4">MPI-SDFR-AT-0080</strain>
    </source>
</reference>
<feature type="transmembrane region" description="Helical" evidence="2">
    <location>
        <begin position="131"/>
        <end position="152"/>
    </location>
</feature>
<feature type="transmembrane region" description="Helical" evidence="2">
    <location>
        <begin position="164"/>
        <end position="187"/>
    </location>
</feature>
<evidence type="ECO:0000256" key="1">
    <source>
        <dbReference type="SAM" id="MobiDB-lite"/>
    </source>
</evidence>
<dbReference type="PANTHER" id="PTHR35179:SF1">
    <property type="entry name" value="INTEGRAL MEMBRANE PROTEIN"/>
    <property type="match status" value="1"/>
</dbReference>
<organism evidence="3 4">
    <name type="scientific">Macrophomina phaseolina</name>
    <dbReference type="NCBI Taxonomy" id="35725"/>
    <lineage>
        <taxon>Eukaryota</taxon>
        <taxon>Fungi</taxon>
        <taxon>Dikarya</taxon>
        <taxon>Ascomycota</taxon>
        <taxon>Pezizomycotina</taxon>
        <taxon>Dothideomycetes</taxon>
        <taxon>Dothideomycetes incertae sedis</taxon>
        <taxon>Botryosphaeriales</taxon>
        <taxon>Botryosphaeriaceae</taxon>
        <taxon>Macrophomina</taxon>
    </lineage>
</organism>
<feature type="compositionally biased region" description="Basic and acidic residues" evidence="1">
    <location>
        <begin position="399"/>
        <end position="410"/>
    </location>
</feature>
<feature type="transmembrane region" description="Helical" evidence="2">
    <location>
        <begin position="98"/>
        <end position="125"/>
    </location>
</feature>
<gene>
    <name evidence="3" type="ORF">B0J12DRAFT_689812</name>
</gene>
<evidence type="ECO:0000256" key="2">
    <source>
        <dbReference type="SAM" id="Phobius"/>
    </source>
</evidence>
<protein>
    <recommendedName>
        <fullName evidence="5">Integral membrane protein</fullName>
    </recommendedName>
</protein>
<dbReference type="Proteomes" id="UP000774617">
    <property type="component" value="Unassembled WGS sequence"/>
</dbReference>
<feature type="region of interest" description="Disordered" evidence="1">
    <location>
        <begin position="359"/>
        <end position="421"/>
    </location>
</feature>
<sequence length="421" mass="48628">MVFVNSSRTFGFHPLFLRSLAHFPGYLVLCFSSSAMGKEDLPGAVGPLISPNYIPENIDGADVAASSVVWSLSLVWCGICSWQSLAQTKQARNPYRSVYIWMIWLEQLVCFAMGLECWCFIMKWIYPSFAFYFTILFWWCIQVQLLLQIIINRVRLISVNKRRAMWILIATAVVVTLINISVFNIWIPARLQISERYVYINEIWDRIEKGLYLIIDASLNTYFIRTVRKNLVRNGLQKYNSLLTFNTRIIFISILMDIMIIAAMSIPNSFIYIQFHPLAYLVKLNIELTMATLIRKIAMSTAAKRGDSGARKEYLFNHESRDTHTAVELSNSSYCHADTRLKFDGYGIRKTQEYVVRSMPHPATEQQYDAELISNSSTKDEQGSRISPDDMDDQSQLVRHTERFEQEQNRTMRPTVFGSEG</sequence>
<evidence type="ECO:0000313" key="4">
    <source>
        <dbReference type="Proteomes" id="UP000774617"/>
    </source>
</evidence>
<dbReference type="EMBL" id="JAGTJR010000083">
    <property type="protein sequence ID" value="KAH7014033.1"/>
    <property type="molecule type" value="Genomic_DNA"/>
</dbReference>
<proteinExistence type="predicted"/>
<feature type="transmembrane region" description="Helical" evidence="2">
    <location>
        <begin position="245"/>
        <end position="266"/>
    </location>
</feature>
<comment type="caution">
    <text evidence="3">The sequence shown here is derived from an EMBL/GenBank/DDBJ whole genome shotgun (WGS) entry which is preliminary data.</text>
</comment>
<dbReference type="PANTHER" id="PTHR35179">
    <property type="entry name" value="PROTEIN CBG02620"/>
    <property type="match status" value="1"/>
</dbReference>
<keyword evidence="4" id="KW-1185">Reference proteome</keyword>
<keyword evidence="2" id="KW-0472">Membrane</keyword>